<reference evidence="2 3" key="1">
    <citation type="submission" date="2022-07" db="EMBL/GenBank/DDBJ databases">
        <title>Methylomonas rivi sp. nov., Methylomonas rosea sp. nov., Methylomonas aureus sp. nov. and Methylomonas subterranea sp. nov., four novel methanotrophs isolated from a freshwater creek and the deep terrestrial subsurface.</title>
        <authorList>
            <person name="Abin C."/>
            <person name="Sankaranarayanan K."/>
            <person name="Garner C."/>
            <person name="Sindelar R."/>
            <person name="Kotary K."/>
            <person name="Garner R."/>
            <person name="Barclay S."/>
            <person name="Lawson P."/>
            <person name="Krumholz L."/>
        </authorList>
    </citation>
    <scope>NUCLEOTIDE SEQUENCE [LARGE SCALE GENOMIC DNA]</scope>
    <source>
        <strain evidence="2 3">SURF-1</strain>
    </source>
</reference>
<keyword evidence="2" id="KW-0238">DNA-binding</keyword>
<dbReference type="GO" id="GO:0003677">
    <property type="term" value="F:DNA binding"/>
    <property type="evidence" value="ECO:0007669"/>
    <property type="project" value="UniProtKB-KW"/>
</dbReference>
<keyword evidence="3" id="KW-1185">Reference proteome</keyword>
<feature type="domain" description="Putative DNA-binding" evidence="1">
    <location>
        <begin position="7"/>
        <end position="96"/>
    </location>
</feature>
<evidence type="ECO:0000259" key="1">
    <source>
        <dbReference type="Pfam" id="PF09836"/>
    </source>
</evidence>
<dbReference type="RefSeq" id="WP_256610401.1">
    <property type="nucleotide sequence ID" value="NZ_JANIBM010000007.1"/>
</dbReference>
<sequence length="256" mass="27529">MSRLHDLQRDFAGFVFGDSSRVPAGIVANGIAPERRMAVYRNNTQTGLSQALRDTYPVINRLVGAGFFDRLARAYIGKYPPAAACLLEFGADFAELIAGFAAAASLPYLADVARLEWLYHRAYHAAESPVPALTTLRDFNQVDCGELTAKLHPSVGLLESDYPLLPIWLSNQADYLGDPHVNLDAGGCRLLVFRPQWDVEIRPLALAEYHCLAALAGGTGLTAAVGAALACDPDFAVESWLLAGLCSGLLADIVLL</sequence>
<dbReference type="EMBL" id="JANIBM010000007">
    <property type="protein sequence ID" value="MCQ8181113.1"/>
    <property type="molecule type" value="Genomic_DNA"/>
</dbReference>
<evidence type="ECO:0000313" key="2">
    <source>
        <dbReference type="EMBL" id="MCQ8181113.1"/>
    </source>
</evidence>
<dbReference type="Proteomes" id="UP001524569">
    <property type="component" value="Unassembled WGS sequence"/>
</dbReference>
<comment type="caution">
    <text evidence="2">The sequence shown here is derived from an EMBL/GenBank/DDBJ whole genome shotgun (WGS) entry which is preliminary data.</text>
</comment>
<evidence type="ECO:0000313" key="3">
    <source>
        <dbReference type="Proteomes" id="UP001524569"/>
    </source>
</evidence>
<organism evidence="2 3">
    <name type="scientific">Methylomonas aurea</name>
    <dbReference type="NCBI Taxonomy" id="2952224"/>
    <lineage>
        <taxon>Bacteria</taxon>
        <taxon>Pseudomonadati</taxon>
        <taxon>Pseudomonadota</taxon>
        <taxon>Gammaproteobacteria</taxon>
        <taxon>Methylococcales</taxon>
        <taxon>Methylococcaceae</taxon>
        <taxon>Methylomonas</taxon>
    </lineage>
</organism>
<dbReference type="Pfam" id="PF09836">
    <property type="entry name" value="DUF2063"/>
    <property type="match status" value="1"/>
</dbReference>
<proteinExistence type="predicted"/>
<name>A0ABT1UGY1_9GAMM</name>
<dbReference type="InterPro" id="IPR018640">
    <property type="entry name" value="DUF2063"/>
</dbReference>
<protein>
    <submittedName>
        <fullName evidence="2">DNA-binding domain-containing protein</fullName>
    </submittedName>
</protein>
<accession>A0ABT1UGY1</accession>
<dbReference type="Gene3D" id="1.10.150.690">
    <property type="entry name" value="DUF2063"/>
    <property type="match status" value="1"/>
</dbReference>
<gene>
    <name evidence="2" type="ORF">NP603_08335</name>
</gene>
<dbReference type="InterPro" id="IPR044922">
    <property type="entry name" value="DUF2063_N_sf"/>
</dbReference>